<dbReference type="PANTHER" id="PTHR30629:SF2">
    <property type="entry name" value="PROPHAGE INTEGRASE INTS-RELATED"/>
    <property type="match status" value="1"/>
</dbReference>
<evidence type="ECO:0000313" key="6">
    <source>
        <dbReference type="EMBL" id="CAE08181.1"/>
    </source>
</evidence>
<dbReference type="InterPro" id="IPR050808">
    <property type="entry name" value="Phage_Integrase"/>
</dbReference>
<dbReference type="GO" id="GO:0015074">
    <property type="term" value="P:DNA integration"/>
    <property type="evidence" value="ECO:0007669"/>
    <property type="project" value="UniProtKB-KW"/>
</dbReference>
<reference evidence="6 7" key="1">
    <citation type="journal article" date="2003" name="Nature">
        <title>The genome of a motile marine Synechococcus.</title>
        <authorList>
            <person name="Palenik B."/>
            <person name="Brahamsha B."/>
            <person name="Larimer F."/>
            <person name="Land M."/>
            <person name="Hauser L."/>
            <person name="Chain P."/>
            <person name="Lamerdin J."/>
            <person name="Regala W."/>
            <person name="Allen E.A."/>
            <person name="McCarren J."/>
            <person name="Paulsen I."/>
            <person name="Dufresne A."/>
            <person name="Partensky F."/>
            <person name="Webb E."/>
            <person name="Waterbury J."/>
        </authorList>
    </citation>
    <scope>NUCLEOTIDE SEQUENCE [LARGE SCALE GENOMIC DNA]</scope>
    <source>
        <strain evidence="6 7">WH8102</strain>
    </source>
</reference>
<evidence type="ECO:0000256" key="3">
    <source>
        <dbReference type="ARBA" id="ARBA00023125"/>
    </source>
</evidence>
<sequence length="308" mass="34574">MGLAVREYLATSRHRESTRKDYANCLNNQVLPVLGAETPLSCFAFSDVQRDGRTGRRIVLDMKKDLEKRAPVQADKALMVLRQVFGYAIDQGWMSEPNPAQGSRHARSSHVVQHHPTLTADQLPTFFERLNFNETKGSLVVRSAVKLLFLSFLRVGSLAGIRWSEIDEGESILTIPAERMKSKKSHLVPLTQPMIDVLEPLKDLTGDTGYVFDTGRGGCYPHMNPASINAYLIKLGYQGLLRAHGVRSIPLTIGQDILGYKPEVIQRQLAHAIGDKVRQAYDRSTLLKERRDFMIAWSDYLLDQGLEG</sequence>
<dbReference type="GO" id="GO:0003677">
    <property type="term" value="F:DNA binding"/>
    <property type="evidence" value="ECO:0007669"/>
    <property type="project" value="UniProtKB-KW"/>
</dbReference>
<keyword evidence="3" id="KW-0238">DNA-binding</keyword>
<dbReference type="CDD" id="cd00801">
    <property type="entry name" value="INT_P4_C"/>
    <property type="match status" value="1"/>
</dbReference>
<protein>
    <submittedName>
        <fullName evidence="6">Phage integrase family</fullName>
    </submittedName>
</protein>
<dbReference type="Pfam" id="PF00589">
    <property type="entry name" value="Phage_integrase"/>
    <property type="match status" value="1"/>
</dbReference>
<dbReference type="EMBL" id="BX569693">
    <property type="protein sequence ID" value="CAE08181.1"/>
    <property type="molecule type" value="Genomic_DNA"/>
</dbReference>
<accession>Q7U5N5</accession>
<evidence type="ECO:0000256" key="4">
    <source>
        <dbReference type="ARBA" id="ARBA00023172"/>
    </source>
</evidence>
<name>Q7U5N5_PARMW</name>
<dbReference type="InterPro" id="IPR002104">
    <property type="entry name" value="Integrase_catalytic"/>
</dbReference>
<dbReference type="RefSeq" id="WP_011128530.1">
    <property type="nucleotide sequence ID" value="NC_005070.1"/>
</dbReference>
<dbReference type="eggNOG" id="COG0582">
    <property type="taxonomic scope" value="Bacteria"/>
</dbReference>
<keyword evidence="7" id="KW-1185">Reference proteome</keyword>
<keyword evidence="4" id="KW-0233">DNA recombination</keyword>
<gene>
    <name evidence="6" type="ordered locus">SYNW1666</name>
</gene>
<evidence type="ECO:0000256" key="1">
    <source>
        <dbReference type="ARBA" id="ARBA00008857"/>
    </source>
</evidence>
<dbReference type="Proteomes" id="UP000001422">
    <property type="component" value="Chromosome"/>
</dbReference>
<dbReference type="AlphaFoldDB" id="Q7U5N5"/>
<dbReference type="KEGG" id="syw:SYNW1666"/>
<dbReference type="InterPro" id="IPR013762">
    <property type="entry name" value="Integrase-like_cat_sf"/>
</dbReference>
<dbReference type="PROSITE" id="PS51898">
    <property type="entry name" value="TYR_RECOMBINASE"/>
    <property type="match status" value="1"/>
</dbReference>
<evidence type="ECO:0000313" key="7">
    <source>
        <dbReference type="Proteomes" id="UP000001422"/>
    </source>
</evidence>
<dbReference type="STRING" id="84588.SYNW1666"/>
<organism evidence="6 7">
    <name type="scientific">Parasynechococcus marenigrum (strain WH8102)</name>
    <dbReference type="NCBI Taxonomy" id="84588"/>
    <lineage>
        <taxon>Bacteria</taxon>
        <taxon>Bacillati</taxon>
        <taxon>Cyanobacteriota</taxon>
        <taxon>Cyanophyceae</taxon>
        <taxon>Synechococcales</taxon>
        <taxon>Prochlorococcaceae</taxon>
        <taxon>Parasynechococcus</taxon>
        <taxon>Parasynechococcus marenigrum</taxon>
    </lineage>
</organism>
<dbReference type="Gene3D" id="1.10.150.130">
    <property type="match status" value="1"/>
</dbReference>
<evidence type="ECO:0000259" key="5">
    <source>
        <dbReference type="PROSITE" id="PS51898"/>
    </source>
</evidence>
<keyword evidence="2" id="KW-0229">DNA integration</keyword>
<evidence type="ECO:0000256" key="2">
    <source>
        <dbReference type="ARBA" id="ARBA00022908"/>
    </source>
</evidence>
<dbReference type="InterPro" id="IPR010998">
    <property type="entry name" value="Integrase_recombinase_N"/>
</dbReference>
<dbReference type="Gene3D" id="1.10.443.10">
    <property type="entry name" value="Intergrase catalytic core"/>
    <property type="match status" value="1"/>
</dbReference>
<dbReference type="HOGENOM" id="CLU_027562_0_3_3"/>
<dbReference type="PANTHER" id="PTHR30629">
    <property type="entry name" value="PROPHAGE INTEGRASE"/>
    <property type="match status" value="1"/>
</dbReference>
<dbReference type="InterPro" id="IPR011010">
    <property type="entry name" value="DNA_brk_join_enz"/>
</dbReference>
<feature type="domain" description="Tyr recombinase" evidence="5">
    <location>
        <begin position="113"/>
        <end position="294"/>
    </location>
</feature>
<proteinExistence type="inferred from homology"/>
<dbReference type="GO" id="GO:0006310">
    <property type="term" value="P:DNA recombination"/>
    <property type="evidence" value="ECO:0007669"/>
    <property type="project" value="UniProtKB-KW"/>
</dbReference>
<dbReference type="SUPFAM" id="SSF56349">
    <property type="entry name" value="DNA breaking-rejoining enzymes"/>
    <property type="match status" value="1"/>
</dbReference>
<comment type="similarity">
    <text evidence="1">Belongs to the 'phage' integrase family.</text>
</comment>